<evidence type="ECO:0000313" key="1">
    <source>
        <dbReference type="EMBL" id="ABO57567.1"/>
    </source>
</evidence>
<dbReference type="Pfam" id="PF06475">
    <property type="entry name" value="Glycolipid_bind"/>
    <property type="match status" value="1"/>
</dbReference>
<reference evidence="2" key="1">
    <citation type="submission" date="2007-03" db="EMBL/GenBank/DDBJ databases">
        <title>Complete sequence of chromosome 2 of Burkholderia vietnamiensis G4.</title>
        <authorList>
            <consortium name="US DOE Joint Genome Institute"/>
            <person name="Copeland A."/>
            <person name="Lucas S."/>
            <person name="Lapidus A."/>
            <person name="Barry K."/>
            <person name="Detter J.C."/>
            <person name="Glavina del Rio T."/>
            <person name="Hammon N."/>
            <person name="Israni S."/>
            <person name="Dalin E."/>
            <person name="Tice H."/>
            <person name="Pitluck S."/>
            <person name="Chain P."/>
            <person name="Malfatti S."/>
            <person name="Shin M."/>
            <person name="Vergez L."/>
            <person name="Schmutz J."/>
            <person name="Larimer F."/>
            <person name="Land M."/>
            <person name="Hauser L."/>
            <person name="Kyrpides N."/>
            <person name="Tiedje J."/>
            <person name="Richardson P."/>
        </authorList>
    </citation>
    <scope>NUCLEOTIDE SEQUENCE [LARGE SCALE GENOMIC DNA]</scope>
    <source>
        <strain evidence="2">G4 / LMG 22486</strain>
    </source>
</reference>
<dbReference type="KEGG" id="bvi:Bcep1808_4604"/>
<accession>A4JMR4</accession>
<proteinExistence type="predicted"/>
<dbReference type="EMBL" id="CP000615">
    <property type="protein sequence ID" value="ABO57567.1"/>
    <property type="molecule type" value="Genomic_DNA"/>
</dbReference>
<dbReference type="Proteomes" id="UP000002287">
    <property type="component" value="Chromosome 2"/>
</dbReference>
<sequence length="203" mass="22112">MVTGEDGGMRQGAEAATTVRCVAWQVLHTWQAAEWCRLAPAPAGIDLSGTIAGALDGTPFRIDYAIECGADWLTRSVRVVHRHGAAPTRRLEIRCEAGRWTIEGAHAAALDGATDIDLGFSPSTNTLPIRRLGLTVGASAVIHTAWLRFPEFELVRGEQRYTRTAERVYRYESGAYAADIAVDDAGLVIDYDEWRRIGASARA</sequence>
<dbReference type="AlphaFoldDB" id="A4JMR4"/>
<organism evidence="1 2">
    <name type="scientific">Burkholderia vietnamiensis (strain G4 / LMG 22486)</name>
    <name type="common">Burkholderia cepacia (strain R1808)</name>
    <dbReference type="NCBI Taxonomy" id="269482"/>
    <lineage>
        <taxon>Bacteria</taxon>
        <taxon>Pseudomonadati</taxon>
        <taxon>Pseudomonadota</taxon>
        <taxon>Betaproteobacteria</taxon>
        <taxon>Burkholderiales</taxon>
        <taxon>Burkholderiaceae</taxon>
        <taxon>Burkholderia</taxon>
        <taxon>Burkholderia cepacia complex</taxon>
    </lineage>
</organism>
<protein>
    <submittedName>
        <fullName evidence="1">Uncharacterized protein</fullName>
    </submittedName>
</protein>
<dbReference type="HOGENOM" id="CLU_055771_1_1_4"/>
<dbReference type="SUPFAM" id="SSF159275">
    <property type="entry name" value="PA1994-like"/>
    <property type="match status" value="1"/>
</dbReference>
<name>A4JMR4_BURVG</name>
<dbReference type="eggNOG" id="COG3554">
    <property type="taxonomic scope" value="Bacteria"/>
</dbReference>
<gene>
    <name evidence="1" type="ordered locus">Bcep1808_4604</name>
</gene>
<evidence type="ECO:0000313" key="2">
    <source>
        <dbReference type="Proteomes" id="UP000002287"/>
    </source>
</evidence>
<dbReference type="InterPro" id="IPR009467">
    <property type="entry name" value="Glycolipid-bd_prot_put"/>
</dbReference>